<comment type="caution">
    <text evidence="7">The sequence shown here is derived from an EMBL/GenBank/DDBJ whole genome shotgun (WGS) entry which is preliminary data.</text>
</comment>
<evidence type="ECO:0000313" key="8">
    <source>
        <dbReference type="Proteomes" id="UP000812270"/>
    </source>
</evidence>
<dbReference type="Proteomes" id="UP000812270">
    <property type="component" value="Unassembled WGS sequence"/>
</dbReference>
<evidence type="ECO:0000256" key="4">
    <source>
        <dbReference type="ARBA" id="ARBA00023136"/>
    </source>
</evidence>
<comment type="subcellular location">
    <subcellularLocation>
        <location evidence="1">Membrane</location>
        <topology evidence="1">Multi-pass membrane protein</topology>
    </subcellularLocation>
</comment>
<dbReference type="GO" id="GO:0016874">
    <property type="term" value="F:ligase activity"/>
    <property type="evidence" value="ECO:0007669"/>
    <property type="project" value="UniProtKB-KW"/>
</dbReference>
<organism evidence="7 8">
    <name type="scientific">Pinibacter aurantiacus</name>
    <dbReference type="NCBI Taxonomy" id="2851599"/>
    <lineage>
        <taxon>Bacteria</taxon>
        <taxon>Pseudomonadati</taxon>
        <taxon>Bacteroidota</taxon>
        <taxon>Chitinophagia</taxon>
        <taxon>Chitinophagales</taxon>
        <taxon>Chitinophagaceae</taxon>
        <taxon>Pinibacter</taxon>
    </lineage>
</organism>
<feature type="transmembrane region" description="Helical" evidence="5">
    <location>
        <begin position="129"/>
        <end position="147"/>
    </location>
</feature>
<gene>
    <name evidence="7" type="ORF">KTO63_21900</name>
</gene>
<keyword evidence="4 5" id="KW-0472">Membrane</keyword>
<feature type="transmembrane region" description="Helical" evidence="5">
    <location>
        <begin position="318"/>
        <end position="335"/>
    </location>
</feature>
<feature type="domain" description="O-antigen ligase-related" evidence="6">
    <location>
        <begin position="281"/>
        <end position="418"/>
    </location>
</feature>
<keyword evidence="3 5" id="KW-1133">Transmembrane helix</keyword>
<evidence type="ECO:0000256" key="1">
    <source>
        <dbReference type="ARBA" id="ARBA00004141"/>
    </source>
</evidence>
<protein>
    <submittedName>
        <fullName evidence="7">O-antigen ligase family protein</fullName>
    </submittedName>
</protein>
<evidence type="ECO:0000256" key="2">
    <source>
        <dbReference type="ARBA" id="ARBA00022692"/>
    </source>
</evidence>
<keyword evidence="2 5" id="KW-0812">Transmembrane</keyword>
<dbReference type="InterPro" id="IPR051533">
    <property type="entry name" value="WaaL-like"/>
</dbReference>
<name>A0A9E2SEX7_9BACT</name>
<feature type="transmembrane region" description="Helical" evidence="5">
    <location>
        <begin position="96"/>
        <end position="117"/>
    </location>
</feature>
<feature type="transmembrane region" description="Helical" evidence="5">
    <location>
        <begin position="75"/>
        <end position="90"/>
    </location>
</feature>
<feature type="transmembrane region" description="Helical" evidence="5">
    <location>
        <begin position="29"/>
        <end position="47"/>
    </location>
</feature>
<reference evidence="7" key="1">
    <citation type="submission" date="2021-06" db="EMBL/GenBank/DDBJ databases">
        <authorList>
            <person name="Huq M.A."/>
        </authorList>
    </citation>
    <scope>NUCLEOTIDE SEQUENCE</scope>
    <source>
        <strain evidence="7">MAH-26</strain>
    </source>
</reference>
<dbReference type="EMBL" id="JAHSPG010000016">
    <property type="protein sequence ID" value="MBV4359834.1"/>
    <property type="molecule type" value="Genomic_DNA"/>
</dbReference>
<feature type="transmembrane region" description="Helical" evidence="5">
    <location>
        <begin position="295"/>
        <end position="311"/>
    </location>
</feature>
<dbReference type="RefSeq" id="WP_217794097.1">
    <property type="nucleotide sequence ID" value="NZ_JAHSPG010000016.1"/>
</dbReference>
<feature type="transmembrane region" description="Helical" evidence="5">
    <location>
        <begin position="53"/>
        <end position="70"/>
    </location>
</feature>
<dbReference type="GO" id="GO:0016020">
    <property type="term" value="C:membrane"/>
    <property type="evidence" value="ECO:0007669"/>
    <property type="project" value="UniProtKB-SubCell"/>
</dbReference>
<dbReference type="AlphaFoldDB" id="A0A9E2SEX7"/>
<dbReference type="PANTHER" id="PTHR37422:SF23">
    <property type="entry name" value="TEICHURONIC ACID BIOSYNTHESIS PROTEIN TUAE"/>
    <property type="match status" value="1"/>
</dbReference>
<feature type="transmembrane region" description="Helical" evidence="5">
    <location>
        <begin position="159"/>
        <end position="181"/>
    </location>
</feature>
<evidence type="ECO:0000256" key="5">
    <source>
        <dbReference type="SAM" id="Phobius"/>
    </source>
</evidence>
<dbReference type="PANTHER" id="PTHR37422">
    <property type="entry name" value="TEICHURONIC ACID BIOSYNTHESIS PROTEIN TUAE"/>
    <property type="match status" value="1"/>
</dbReference>
<evidence type="ECO:0000313" key="7">
    <source>
        <dbReference type="EMBL" id="MBV4359834.1"/>
    </source>
</evidence>
<feature type="transmembrane region" description="Helical" evidence="5">
    <location>
        <begin position="247"/>
        <end position="265"/>
    </location>
</feature>
<proteinExistence type="predicted"/>
<evidence type="ECO:0000259" key="6">
    <source>
        <dbReference type="Pfam" id="PF04932"/>
    </source>
</evidence>
<dbReference type="Pfam" id="PF04932">
    <property type="entry name" value="Wzy_C"/>
    <property type="match status" value="1"/>
</dbReference>
<keyword evidence="8" id="KW-1185">Reference proteome</keyword>
<feature type="transmembrane region" description="Helical" evidence="5">
    <location>
        <begin position="188"/>
        <end position="206"/>
    </location>
</feature>
<dbReference type="InterPro" id="IPR007016">
    <property type="entry name" value="O-antigen_ligase-rel_domated"/>
</dbReference>
<feature type="transmembrane region" description="Helical" evidence="5">
    <location>
        <begin position="443"/>
        <end position="462"/>
    </location>
</feature>
<sequence length="498" mass="56543">MFDQLKIYTNSVLSWLQDQIVAKKMDSPLGWLIMAAVGVALAYATAIGEAVTAVIVCFCAVGVFIVILCLKKPMWGYYMVILISTFISLPDRLVHIPLPLGLLIEVLSYVVFFGVLAKQYRERINVGEFWRNPISVILIIQYSYFLIEAFNPETQSLFGWSLFFRKQLSFLMFYYITYLLLDNEKKIFDFLALWVGISLFIALWGIKQQWLGFFEFEERWIYSDAQRVNLFFQTGFMRKFSILTDPAGFGVCMSSTGVFTLILGIRSNHTRNRILLIIAGILILLSSSYSGTRTANLMIAAGIAGYGIFTINEKKTAALIVAFVFFTGALLFGPFQNNPVVFRMKSTLEGNKDASANIRDYNRHNVQPYIWSHPLGGGINTTGAEGQNYNPSHYLASYPPDSGYMKILAEQGWLGYAIHMLFYFIVLKAGLEGFYKAKRPEIKNAYIAITVFLFILLVGEISQITNGGYPYSYFYYPLLVILYKLIDYDTPTPEKSNI</sequence>
<keyword evidence="7" id="KW-0436">Ligase</keyword>
<feature type="transmembrane region" description="Helical" evidence="5">
    <location>
        <begin position="272"/>
        <end position="289"/>
    </location>
</feature>
<accession>A0A9E2SEX7</accession>
<feature type="transmembrane region" description="Helical" evidence="5">
    <location>
        <begin position="413"/>
        <end position="431"/>
    </location>
</feature>
<evidence type="ECO:0000256" key="3">
    <source>
        <dbReference type="ARBA" id="ARBA00022989"/>
    </source>
</evidence>